<feature type="domain" description="Ig-like" evidence="3">
    <location>
        <begin position="48"/>
        <end position="88"/>
    </location>
</feature>
<evidence type="ECO:0000313" key="4">
    <source>
        <dbReference type="EMBL" id="PIK41523.1"/>
    </source>
</evidence>
<gene>
    <name evidence="4" type="ORF">BSL78_21626</name>
</gene>
<reference evidence="4 5" key="1">
    <citation type="journal article" date="2017" name="PLoS Biol.">
        <title>The sea cucumber genome provides insights into morphological evolution and visceral regeneration.</title>
        <authorList>
            <person name="Zhang X."/>
            <person name="Sun L."/>
            <person name="Yuan J."/>
            <person name="Sun Y."/>
            <person name="Gao Y."/>
            <person name="Zhang L."/>
            <person name="Li S."/>
            <person name="Dai H."/>
            <person name="Hamel J.F."/>
            <person name="Liu C."/>
            <person name="Yu Y."/>
            <person name="Liu S."/>
            <person name="Lin W."/>
            <person name="Guo K."/>
            <person name="Jin S."/>
            <person name="Xu P."/>
            <person name="Storey K.B."/>
            <person name="Huan P."/>
            <person name="Zhang T."/>
            <person name="Zhou Y."/>
            <person name="Zhang J."/>
            <person name="Lin C."/>
            <person name="Li X."/>
            <person name="Xing L."/>
            <person name="Huo D."/>
            <person name="Sun M."/>
            <person name="Wang L."/>
            <person name="Mercier A."/>
            <person name="Li F."/>
            <person name="Yang H."/>
            <person name="Xiang J."/>
        </authorList>
    </citation>
    <scope>NUCLEOTIDE SEQUENCE [LARGE SCALE GENOMIC DNA]</scope>
    <source>
        <strain evidence="4">Shaxun</strain>
        <tissue evidence="4">Muscle</tissue>
    </source>
</reference>
<protein>
    <submittedName>
        <fullName evidence="4">Putative tyrosine kinase receptor Cad96Ca isoform X2</fullName>
    </submittedName>
</protein>
<evidence type="ECO:0000256" key="1">
    <source>
        <dbReference type="SAM" id="Phobius"/>
    </source>
</evidence>
<dbReference type="EMBL" id="MRZV01001012">
    <property type="protein sequence ID" value="PIK41523.1"/>
    <property type="molecule type" value="Genomic_DNA"/>
</dbReference>
<feature type="transmembrane region" description="Helical" evidence="1">
    <location>
        <begin position="120"/>
        <end position="143"/>
    </location>
</feature>
<dbReference type="InterPro" id="IPR050122">
    <property type="entry name" value="RTK"/>
</dbReference>
<dbReference type="InterPro" id="IPR001245">
    <property type="entry name" value="Ser-Thr/Tyr_kinase_cat_dom"/>
</dbReference>
<keyword evidence="5" id="KW-1185">Reference proteome</keyword>
<dbReference type="PANTHER" id="PTHR24416">
    <property type="entry name" value="TYROSINE-PROTEIN KINASE RECEPTOR"/>
    <property type="match status" value="1"/>
</dbReference>
<sequence>MGDGTFLSTSSFEYFPSTIPRNISCSSSGQQSIGAIIVAAEFVPYVLPHIEISVLGRKVTEPLLLTKGEVFSLTCIASGAKPAALLMWNISEDIAILRREPMEWRQNAVLSGLFDTSQELVLRLNGIMGSVICWNVATITYQVKTYTVTVKLLEAEQFSTLPSILSACAAFVCLLVVFLTIVTVYKRRRASSVRKHEYARTIASHVMCTSDELDRSEGGNKSSPRLKLPEVPSNEHTTVALVNADEVHYYSRPTESRLHTNVFPREHLSLVLPLHTGGQITRWMGNLITCAGKESVVVTTQSELTDVSEMERLFNWEDYVKNVIELQEHAGVLRAIGVAIDEGQLFLLQEYVSSGSLEAYLEREVKQLLVEDTICMMSFSSEIIDFLHQTLSGLEFLVAHGFAHPGLSLKKVLLNRQKTCKLYDFCLRDDAQRRVLFLKAKWILTKAQKYPTSLVALFKSHGAVQTNCMYSVNLLSVLANGRIRDVT</sequence>
<dbReference type="Proteomes" id="UP000230750">
    <property type="component" value="Unassembled WGS sequence"/>
</dbReference>
<dbReference type="InterPro" id="IPR011009">
    <property type="entry name" value="Kinase-like_dom_sf"/>
</dbReference>
<dbReference type="Pfam" id="PF07714">
    <property type="entry name" value="PK_Tyr_Ser-Thr"/>
    <property type="match status" value="1"/>
</dbReference>
<keyword evidence="1" id="KW-1133">Transmembrane helix</keyword>
<keyword evidence="1" id="KW-0472">Membrane</keyword>
<dbReference type="InterPro" id="IPR007110">
    <property type="entry name" value="Ig-like_dom"/>
</dbReference>
<keyword evidence="4" id="KW-0675">Receptor</keyword>
<dbReference type="AlphaFoldDB" id="A0A2G8K0L7"/>
<dbReference type="STRING" id="307972.A0A2G8K0L7"/>
<dbReference type="PANTHER" id="PTHR24416:SF611">
    <property type="entry name" value="TYROSINE-PROTEIN KINASE TRANSMEMBRANE RECEPTOR ROR"/>
    <property type="match status" value="1"/>
</dbReference>
<dbReference type="GO" id="GO:0005886">
    <property type="term" value="C:plasma membrane"/>
    <property type="evidence" value="ECO:0007669"/>
    <property type="project" value="TreeGrafter"/>
</dbReference>
<feature type="domain" description="Protein kinase" evidence="2">
    <location>
        <begin position="268"/>
        <end position="487"/>
    </location>
</feature>
<dbReference type="SUPFAM" id="SSF56112">
    <property type="entry name" value="Protein kinase-like (PK-like)"/>
    <property type="match status" value="1"/>
</dbReference>
<proteinExistence type="predicted"/>
<name>A0A2G8K0L7_STIJA</name>
<dbReference type="PROSITE" id="PS50011">
    <property type="entry name" value="PROTEIN_KINASE_DOM"/>
    <property type="match status" value="1"/>
</dbReference>
<organism evidence="4 5">
    <name type="scientific">Stichopus japonicus</name>
    <name type="common">Sea cucumber</name>
    <dbReference type="NCBI Taxonomy" id="307972"/>
    <lineage>
        <taxon>Eukaryota</taxon>
        <taxon>Metazoa</taxon>
        <taxon>Echinodermata</taxon>
        <taxon>Eleutherozoa</taxon>
        <taxon>Echinozoa</taxon>
        <taxon>Holothuroidea</taxon>
        <taxon>Aspidochirotacea</taxon>
        <taxon>Aspidochirotida</taxon>
        <taxon>Stichopodidae</taxon>
        <taxon>Apostichopus</taxon>
    </lineage>
</organism>
<keyword evidence="4" id="KW-0418">Kinase</keyword>
<dbReference type="Gene3D" id="1.10.510.10">
    <property type="entry name" value="Transferase(Phosphotransferase) domain 1"/>
    <property type="match status" value="1"/>
</dbReference>
<dbReference type="GO" id="GO:0007169">
    <property type="term" value="P:cell surface receptor protein tyrosine kinase signaling pathway"/>
    <property type="evidence" value="ECO:0007669"/>
    <property type="project" value="TreeGrafter"/>
</dbReference>
<feature type="transmembrane region" description="Helical" evidence="1">
    <location>
        <begin position="163"/>
        <end position="185"/>
    </location>
</feature>
<dbReference type="GO" id="GO:0005524">
    <property type="term" value="F:ATP binding"/>
    <property type="evidence" value="ECO:0007669"/>
    <property type="project" value="InterPro"/>
</dbReference>
<dbReference type="InterPro" id="IPR000719">
    <property type="entry name" value="Prot_kinase_dom"/>
</dbReference>
<keyword evidence="4" id="KW-0808">Transferase</keyword>
<dbReference type="PROSITE" id="PS50835">
    <property type="entry name" value="IG_LIKE"/>
    <property type="match status" value="1"/>
</dbReference>
<dbReference type="GO" id="GO:0004714">
    <property type="term" value="F:transmembrane receptor protein tyrosine kinase activity"/>
    <property type="evidence" value="ECO:0007669"/>
    <property type="project" value="TreeGrafter"/>
</dbReference>
<keyword evidence="1" id="KW-0812">Transmembrane</keyword>
<evidence type="ECO:0000313" key="5">
    <source>
        <dbReference type="Proteomes" id="UP000230750"/>
    </source>
</evidence>
<accession>A0A2G8K0L7</accession>
<dbReference type="GO" id="GO:0043235">
    <property type="term" value="C:receptor complex"/>
    <property type="evidence" value="ECO:0007669"/>
    <property type="project" value="TreeGrafter"/>
</dbReference>
<comment type="caution">
    <text evidence="4">The sequence shown here is derived from an EMBL/GenBank/DDBJ whole genome shotgun (WGS) entry which is preliminary data.</text>
</comment>
<evidence type="ECO:0000259" key="3">
    <source>
        <dbReference type="PROSITE" id="PS50835"/>
    </source>
</evidence>
<evidence type="ECO:0000259" key="2">
    <source>
        <dbReference type="PROSITE" id="PS50011"/>
    </source>
</evidence>